<sequence length="302" mass="34173">MALSLVFFSVFFLAFNVQYLLITAASHTEMVKLSGGRFKMGTDAKDGKDGEGPSKMVKVKSFLIDKFPVTNENFRKFVREKNYKSEAEKFGWSFAFFSAVPAKTLSKIKQSVQGAPWWIPVNRAFWRQPQGPGTSIKDKMKHPAVHISYNDANEYCKWAGKRLPTEKEWEFAARGGLRDNTYPWGNNFEEKRMNIWQGRFPHENTKDDGYHWTAAVDAFPPQNDYGMCDMVGNAWEWVSDELKTLGGGGEKKFVLRGGSYLDSVDGAFNHIARVTTRMGNTADAGSDNITFRCAKNIPKVDL</sequence>
<evidence type="ECO:0000256" key="2">
    <source>
        <dbReference type="SAM" id="SignalP"/>
    </source>
</evidence>
<feature type="domain" description="Sulfatase-modifying factor enzyme-like" evidence="3">
    <location>
        <begin position="27"/>
        <end position="295"/>
    </location>
</feature>
<evidence type="ECO:0000313" key="5">
    <source>
        <dbReference type="RefSeq" id="XP_031554431.1"/>
    </source>
</evidence>
<dbReference type="PANTHER" id="PTHR23150">
    <property type="entry name" value="SULFATASE MODIFYING FACTOR 1, 2"/>
    <property type="match status" value="1"/>
</dbReference>
<keyword evidence="4" id="KW-1185">Reference proteome</keyword>
<evidence type="ECO:0000259" key="3">
    <source>
        <dbReference type="Pfam" id="PF03781"/>
    </source>
</evidence>
<organism evidence="4 5">
    <name type="scientific">Actinia tenebrosa</name>
    <name type="common">Australian red waratah sea anemone</name>
    <dbReference type="NCBI Taxonomy" id="6105"/>
    <lineage>
        <taxon>Eukaryota</taxon>
        <taxon>Metazoa</taxon>
        <taxon>Cnidaria</taxon>
        <taxon>Anthozoa</taxon>
        <taxon>Hexacorallia</taxon>
        <taxon>Actiniaria</taxon>
        <taxon>Actiniidae</taxon>
        <taxon>Actinia</taxon>
    </lineage>
</organism>
<evidence type="ECO:0000313" key="4">
    <source>
        <dbReference type="Proteomes" id="UP000515163"/>
    </source>
</evidence>
<accession>A0A6P8HF97</accession>
<comment type="similarity">
    <text evidence="1">Belongs to the sulfatase-modifying factor family.</text>
</comment>
<gene>
    <name evidence="5" type="primary">LOC116291401</name>
</gene>
<dbReference type="GeneID" id="116291401"/>
<dbReference type="InterPro" id="IPR042095">
    <property type="entry name" value="SUMF_sf"/>
</dbReference>
<dbReference type="InParanoid" id="A0A6P8HF97"/>
<name>A0A6P8HF97_ACTTE</name>
<dbReference type="PANTHER" id="PTHR23150:SF33">
    <property type="entry name" value="INACTIVE C-ALPHA-FORMYLGLYCINE-GENERATING ENZYME 2"/>
    <property type="match status" value="1"/>
</dbReference>
<feature type="chain" id="PRO_5028103468" evidence="2">
    <location>
        <begin position="25"/>
        <end position="302"/>
    </location>
</feature>
<dbReference type="Pfam" id="PF03781">
    <property type="entry name" value="FGE-sulfatase"/>
    <property type="match status" value="1"/>
</dbReference>
<dbReference type="GO" id="GO:0005783">
    <property type="term" value="C:endoplasmic reticulum"/>
    <property type="evidence" value="ECO:0007669"/>
    <property type="project" value="TreeGrafter"/>
</dbReference>
<dbReference type="KEGG" id="aten:116291401"/>
<evidence type="ECO:0000256" key="1">
    <source>
        <dbReference type="ARBA" id="ARBA00005310"/>
    </source>
</evidence>
<feature type="signal peptide" evidence="2">
    <location>
        <begin position="1"/>
        <end position="24"/>
    </location>
</feature>
<dbReference type="InterPro" id="IPR016187">
    <property type="entry name" value="CTDL_fold"/>
</dbReference>
<dbReference type="OrthoDB" id="659at2759"/>
<protein>
    <submittedName>
        <fullName evidence="5">Inactive C-alpha-formylglycine-generating enzyme 2-like</fullName>
    </submittedName>
</protein>
<dbReference type="InterPro" id="IPR051043">
    <property type="entry name" value="Sulfatase_Mod_Factor_Kinase"/>
</dbReference>
<proteinExistence type="inferred from homology"/>
<dbReference type="FunCoup" id="A0A6P8HF97">
    <property type="interactions" value="469"/>
</dbReference>
<reference evidence="5" key="1">
    <citation type="submission" date="2025-08" db="UniProtKB">
        <authorList>
            <consortium name="RefSeq"/>
        </authorList>
    </citation>
    <scope>IDENTIFICATION</scope>
    <source>
        <tissue evidence="5">Tentacle</tissue>
    </source>
</reference>
<dbReference type="RefSeq" id="XP_031554431.1">
    <property type="nucleotide sequence ID" value="XM_031698571.1"/>
</dbReference>
<keyword evidence="2" id="KW-0732">Signal</keyword>
<dbReference type="InterPro" id="IPR005532">
    <property type="entry name" value="SUMF_dom"/>
</dbReference>
<dbReference type="SUPFAM" id="SSF56436">
    <property type="entry name" value="C-type lectin-like"/>
    <property type="match status" value="1"/>
</dbReference>
<dbReference type="Gene3D" id="3.90.1580.10">
    <property type="entry name" value="paralog of FGE (formylglycine-generating enzyme)"/>
    <property type="match status" value="1"/>
</dbReference>
<dbReference type="AlphaFoldDB" id="A0A6P8HF97"/>
<dbReference type="Proteomes" id="UP000515163">
    <property type="component" value="Unplaced"/>
</dbReference>